<dbReference type="InterPro" id="IPR006121">
    <property type="entry name" value="HMA_dom"/>
</dbReference>
<evidence type="ECO:0000256" key="7">
    <source>
        <dbReference type="ARBA" id="ARBA00022741"/>
    </source>
</evidence>
<feature type="transmembrane region" description="Helical" evidence="16">
    <location>
        <begin position="157"/>
        <end position="178"/>
    </location>
</feature>
<dbReference type="InterPro" id="IPR027256">
    <property type="entry name" value="P-typ_ATPase_IB"/>
</dbReference>
<keyword evidence="9 16" id="KW-0067">ATP-binding</keyword>
<keyword evidence="11 16" id="KW-1133">Transmembrane helix</keyword>
<dbReference type="PRINTS" id="PR00943">
    <property type="entry name" value="CUATPASE"/>
</dbReference>
<keyword evidence="5 16" id="KW-0812">Transmembrane</keyword>
<dbReference type="NCBIfam" id="TIGR01525">
    <property type="entry name" value="ATPase-IB_hvy"/>
    <property type="match status" value="1"/>
</dbReference>
<keyword evidence="10" id="KW-1278">Translocase</keyword>
<dbReference type="SUPFAM" id="SSF81665">
    <property type="entry name" value="Calcium ATPase, transmembrane domain M"/>
    <property type="match status" value="1"/>
</dbReference>
<evidence type="ECO:0000256" key="16">
    <source>
        <dbReference type="RuleBase" id="RU362081"/>
    </source>
</evidence>
<dbReference type="GO" id="GO:0055070">
    <property type="term" value="P:copper ion homeostasis"/>
    <property type="evidence" value="ECO:0007669"/>
    <property type="project" value="TreeGrafter"/>
</dbReference>
<dbReference type="Gene3D" id="2.70.150.10">
    <property type="entry name" value="Calcium-transporting ATPase, cytoplasmic transduction domain A"/>
    <property type="match status" value="1"/>
</dbReference>
<dbReference type="FunFam" id="3.30.70.100:FF:000001">
    <property type="entry name" value="ATPase copper transporting beta"/>
    <property type="match status" value="1"/>
</dbReference>
<comment type="similarity">
    <text evidence="2 16">Belongs to the cation transport ATPase (P-type) (TC 3.A.3) family. Type IB subfamily.</text>
</comment>
<dbReference type="Pfam" id="PF00702">
    <property type="entry name" value="Hydrolase"/>
    <property type="match status" value="1"/>
</dbReference>
<dbReference type="InterPro" id="IPR036163">
    <property type="entry name" value="HMA_dom_sf"/>
</dbReference>
<dbReference type="GO" id="GO:0016887">
    <property type="term" value="F:ATP hydrolysis activity"/>
    <property type="evidence" value="ECO:0007669"/>
    <property type="project" value="InterPro"/>
</dbReference>
<evidence type="ECO:0000256" key="13">
    <source>
        <dbReference type="ARBA" id="ARBA00023065"/>
    </source>
</evidence>
<evidence type="ECO:0000256" key="5">
    <source>
        <dbReference type="ARBA" id="ARBA00022692"/>
    </source>
</evidence>
<organism evidence="18 19">
    <name type="scientific">Pseudidiomarina maritima</name>
    <dbReference type="NCBI Taxonomy" id="519453"/>
    <lineage>
        <taxon>Bacteria</taxon>
        <taxon>Pseudomonadati</taxon>
        <taxon>Pseudomonadota</taxon>
        <taxon>Gammaproteobacteria</taxon>
        <taxon>Alteromonadales</taxon>
        <taxon>Idiomarinaceae</taxon>
        <taxon>Pseudidiomarina</taxon>
    </lineage>
</organism>
<evidence type="ECO:0000256" key="3">
    <source>
        <dbReference type="ARBA" id="ARBA00012517"/>
    </source>
</evidence>
<dbReference type="SUPFAM" id="SSF81653">
    <property type="entry name" value="Calcium ATPase, transduction domain A"/>
    <property type="match status" value="1"/>
</dbReference>
<dbReference type="SFLD" id="SFLDG00002">
    <property type="entry name" value="C1.7:_P-type_atpase_like"/>
    <property type="match status" value="1"/>
</dbReference>
<evidence type="ECO:0000256" key="1">
    <source>
        <dbReference type="ARBA" id="ARBA00004127"/>
    </source>
</evidence>
<keyword evidence="4" id="KW-0813">Transport</keyword>
<dbReference type="PROSITE" id="PS01229">
    <property type="entry name" value="COF_2"/>
    <property type="match status" value="1"/>
</dbReference>
<evidence type="ECO:0000259" key="17">
    <source>
        <dbReference type="PROSITE" id="PS50846"/>
    </source>
</evidence>
<dbReference type="GO" id="GO:0043682">
    <property type="term" value="F:P-type divalent copper transporter activity"/>
    <property type="evidence" value="ECO:0007669"/>
    <property type="project" value="TreeGrafter"/>
</dbReference>
<keyword evidence="19" id="KW-1185">Reference proteome</keyword>
<keyword evidence="12" id="KW-0186">Copper</keyword>
<dbReference type="InterPro" id="IPR023214">
    <property type="entry name" value="HAD_sf"/>
</dbReference>
<keyword evidence="7 16" id="KW-0547">Nucleotide-binding</keyword>
<dbReference type="SFLD" id="SFLDF00027">
    <property type="entry name" value="p-type_atpase"/>
    <property type="match status" value="1"/>
</dbReference>
<comment type="subcellular location">
    <subcellularLocation>
        <location evidence="16">Cell membrane</location>
    </subcellularLocation>
    <subcellularLocation>
        <location evidence="1">Endomembrane system</location>
        <topology evidence="1">Multi-pass membrane protein</topology>
    </subcellularLocation>
</comment>
<name>A0A317QCQ2_9GAMM</name>
<feature type="transmembrane region" description="Helical" evidence="16">
    <location>
        <begin position="377"/>
        <end position="398"/>
    </location>
</feature>
<evidence type="ECO:0000256" key="14">
    <source>
        <dbReference type="ARBA" id="ARBA00023136"/>
    </source>
</evidence>
<dbReference type="AlphaFoldDB" id="A0A317QCQ2"/>
<protein>
    <recommendedName>
        <fullName evidence="3">P-type Cu(+) transporter</fullName>
        <ecNumber evidence="3">7.2.2.8</ecNumber>
    </recommendedName>
</protein>
<dbReference type="PROSITE" id="PS00154">
    <property type="entry name" value="ATPASE_E1_E2"/>
    <property type="match status" value="1"/>
</dbReference>
<proteinExistence type="inferred from homology"/>
<keyword evidence="6 16" id="KW-0479">Metal-binding</keyword>
<dbReference type="InterPro" id="IPR023298">
    <property type="entry name" value="ATPase_P-typ_TM_dom_sf"/>
</dbReference>
<dbReference type="PANTHER" id="PTHR43520:SF8">
    <property type="entry name" value="P-TYPE CU(+) TRANSPORTER"/>
    <property type="match status" value="1"/>
</dbReference>
<dbReference type="PROSITE" id="PS50846">
    <property type="entry name" value="HMA_2"/>
    <property type="match status" value="1"/>
</dbReference>
<reference evidence="18 19" key="1">
    <citation type="submission" date="2018-05" db="EMBL/GenBank/DDBJ databases">
        <title>Freshwater and sediment microbial communities from various areas in North America, analyzing microbe dynamics in response to fracking.</title>
        <authorList>
            <person name="Lamendella R."/>
        </authorList>
    </citation>
    <scope>NUCLEOTIDE SEQUENCE [LARGE SCALE GENOMIC DNA]</scope>
    <source>
        <strain evidence="18 19">125B1</strain>
    </source>
</reference>
<dbReference type="FunFam" id="3.40.50.1000:FF:000144">
    <property type="entry name" value="copper-transporting ATPase 1 isoform X2"/>
    <property type="match status" value="1"/>
</dbReference>
<dbReference type="NCBIfam" id="TIGR01494">
    <property type="entry name" value="ATPase_P-type"/>
    <property type="match status" value="2"/>
</dbReference>
<dbReference type="SUPFAM" id="SSF56784">
    <property type="entry name" value="HAD-like"/>
    <property type="match status" value="1"/>
</dbReference>
<dbReference type="OrthoDB" id="9814270at2"/>
<comment type="catalytic activity">
    <reaction evidence="15">
        <text>Cu(+)(in) + ATP + H2O = Cu(+)(out) + ADP + phosphate + H(+)</text>
        <dbReference type="Rhea" id="RHEA:25792"/>
        <dbReference type="ChEBI" id="CHEBI:15377"/>
        <dbReference type="ChEBI" id="CHEBI:15378"/>
        <dbReference type="ChEBI" id="CHEBI:30616"/>
        <dbReference type="ChEBI" id="CHEBI:43474"/>
        <dbReference type="ChEBI" id="CHEBI:49552"/>
        <dbReference type="ChEBI" id="CHEBI:456216"/>
        <dbReference type="EC" id="7.2.2.8"/>
    </reaction>
</comment>
<evidence type="ECO:0000256" key="11">
    <source>
        <dbReference type="ARBA" id="ARBA00022989"/>
    </source>
</evidence>
<dbReference type="CDD" id="cd02094">
    <property type="entry name" value="P-type_ATPase_Cu-like"/>
    <property type="match status" value="1"/>
</dbReference>
<keyword evidence="16" id="KW-1003">Cell membrane</keyword>
<evidence type="ECO:0000313" key="19">
    <source>
        <dbReference type="Proteomes" id="UP000246964"/>
    </source>
</evidence>
<feature type="transmembrane region" description="Helical" evidence="16">
    <location>
        <begin position="93"/>
        <end position="121"/>
    </location>
</feature>
<evidence type="ECO:0000256" key="4">
    <source>
        <dbReference type="ARBA" id="ARBA00022448"/>
    </source>
</evidence>
<evidence type="ECO:0000313" key="18">
    <source>
        <dbReference type="EMBL" id="PWW16137.1"/>
    </source>
</evidence>
<comment type="caution">
    <text evidence="18">The sequence shown here is derived from an EMBL/GenBank/DDBJ whole genome shotgun (WGS) entry which is preliminary data.</text>
</comment>
<dbReference type="GO" id="GO:0005507">
    <property type="term" value="F:copper ion binding"/>
    <property type="evidence" value="ECO:0007669"/>
    <property type="project" value="TreeGrafter"/>
</dbReference>
<dbReference type="SUPFAM" id="SSF55008">
    <property type="entry name" value="HMA, heavy metal-associated domain"/>
    <property type="match status" value="1"/>
</dbReference>
<gene>
    <name evidence="18" type="ORF">DET45_101242</name>
</gene>
<dbReference type="InterPro" id="IPR001757">
    <property type="entry name" value="P_typ_ATPase"/>
</dbReference>
<evidence type="ECO:0000256" key="9">
    <source>
        <dbReference type="ARBA" id="ARBA00022840"/>
    </source>
</evidence>
<dbReference type="Pfam" id="PF00122">
    <property type="entry name" value="E1-E2_ATPase"/>
    <property type="match status" value="1"/>
</dbReference>
<dbReference type="InterPro" id="IPR017969">
    <property type="entry name" value="Heavy-metal-associated_CS"/>
</dbReference>
<dbReference type="CDD" id="cd00371">
    <property type="entry name" value="HMA"/>
    <property type="match status" value="1"/>
</dbReference>
<evidence type="ECO:0000256" key="2">
    <source>
        <dbReference type="ARBA" id="ARBA00006024"/>
    </source>
</evidence>
<dbReference type="Pfam" id="PF00403">
    <property type="entry name" value="HMA"/>
    <property type="match status" value="1"/>
</dbReference>
<feature type="transmembrane region" description="Helical" evidence="16">
    <location>
        <begin position="190"/>
        <end position="208"/>
    </location>
</feature>
<evidence type="ECO:0000256" key="10">
    <source>
        <dbReference type="ARBA" id="ARBA00022967"/>
    </source>
</evidence>
<dbReference type="InterPro" id="IPR018303">
    <property type="entry name" value="ATPase_P-typ_P_site"/>
</dbReference>
<feature type="transmembrane region" description="Helical" evidence="16">
    <location>
        <begin position="705"/>
        <end position="722"/>
    </location>
</feature>
<dbReference type="GO" id="GO:0005886">
    <property type="term" value="C:plasma membrane"/>
    <property type="evidence" value="ECO:0007669"/>
    <property type="project" value="UniProtKB-SubCell"/>
</dbReference>
<feature type="transmembrane region" description="Helical" evidence="16">
    <location>
        <begin position="343"/>
        <end position="365"/>
    </location>
</feature>
<dbReference type="Gene3D" id="3.30.70.100">
    <property type="match status" value="1"/>
</dbReference>
<evidence type="ECO:0000256" key="8">
    <source>
        <dbReference type="ARBA" id="ARBA00022796"/>
    </source>
</evidence>
<dbReference type="InterPro" id="IPR044492">
    <property type="entry name" value="P_typ_ATPase_HD_dom"/>
</dbReference>
<dbReference type="InterPro" id="IPR023299">
    <property type="entry name" value="ATPase_P-typ_cyto_dom_N"/>
</dbReference>
<dbReference type="Proteomes" id="UP000246964">
    <property type="component" value="Unassembled WGS sequence"/>
</dbReference>
<evidence type="ECO:0000256" key="15">
    <source>
        <dbReference type="ARBA" id="ARBA00049289"/>
    </source>
</evidence>
<keyword evidence="8" id="KW-0187">Copper transport</keyword>
<dbReference type="InterPro" id="IPR008250">
    <property type="entry name" value="ATPase_P-typ_transduc_dom_A_sf"/>
</dbReference>
<feature type="domain" description="HMA" evidence="17">
    <location>
        <begin position="4"/>
        <end position="68"/>
    </location>
</feature>
<dbReference type="Gene3D" id="3.40.1110.10">
    <property type="entry name" value="Calcium-transporting ATPase, cytoplasmic domain N"/>
    <property type="match status" value="1"/>
</dbReference>
<dbReference type="PRINTS" id="PR00119">
    <property type="entry name" value="CATATPASE"/>
</dbReference>
<dbReference type="InterPro" id="IPR059000">
    <property type="entry name" value="ATPase_P-type_domA"/>
</dbReference>
<evidence type="ECO:0000256" key="6">
    <source>
        <dbReference type="ARBA" id="ARBA00022723"/>
    </source>
</evidence>
<dbReference type="EC" id="7.2.2.8" evidence="3"/>
<dbReference type="PANTHER" id="PTHR43520">
    <property type="entry name" value="ATP7, ISOFORM B"/>
    <property type="match status" value="1"/>
</dbReference>
<keyword evidence="14 16" id="KW-0472">Membrane</keyword>
<dbReference type="GO" id="GO:0005524">
    <property type="term" value="F:ATP binding"/>
    <property type="evidence" value="ECO:0007669"/>
    <property type="project" value="UniProtKB-UniRule"/>
</dbReference>
<dbReference type="GO" id="GO:0012505">
    <property type="term" value="C:endomembrane system"/>
    <property type="evidence" value="ECO:0007669"/>
    <property type="project" value="UniProtKB-SubCell"/>
</dbReference>
<accession>A0A317QCQ2</accession>
<dbReference type="Gene3D" id="3.40.50.1000">
    <property type="entry name" value="HAD superfamily/HAD-like"/>
    <property type="match status" value="1"/>
</dbReference>
<dbReference type="GO" id="GO:0140581">
    <property type="term" value="F:P-type monovalent copper transporter activity"/>
    <property type="evidence" value="ECO:0007669"/>
    <property type="project" value="UniProtKB-EC"/>
</dbReference>
<dbReference type="SFLD" id="SFLDS00003">
    <property type="entry name" value="Haloacid_Dehalogenase"/>
    <property type="match status" value="1"/>
</dbReference>
<keyword evidence="13" id="KW-0406">Ion transport</keyword>
<evidence type="ECO:0000256" key="12">
    <source>
        <dbReference type="ARBA" id="ARBA00023008"/>
    </source>
</evidence>
<dbReference type="EMBL" id="QGTT01000001">
    <property type="protein sequence ID" value="PWW16137.1"/>
    <property type="molecule type" value="Genomic_DNA"/>
</dbReference>
<dbReference type="InterPro" id="IPR036412">
    <property type="entry name" value="HAD-like_sf"/>
</dbReference>
<sequence>MATQIFQLQLSGMSCAGCARSIERALQAVPGVTSVNVNFANEVAAVTSTNKTADGLVAAVQQAGFDAALIDHQSATPAADPRQRAQRQQWYKFVAAALLSTPLLYTMVGHFSFTAGIYVPAWLMNPWVQMALATPVQFIIGWQFYKGSYTALRAGAANMDVLVALGTSAAYFYSVYLALTEGAMAAHQGLYFETSAVLITLILLGKWFEARAKGQSSAAIKQLLQLQPKHALRQQADGSAKLAPIAELVVGDIIHIKPGQQIPADSLVIEGTTSVDEAMLTGESVPADKQPGDTLVAGSINKQGFVKAKVSKLGKDSALAQIIAIVEQAQNSKAPIQRLADKVSAIFVPVVLVIALMTFLVWLLWLAPGDYRSALEATVAVLVIACPCALGLATPTSIMAGSGRAAQMGILFKQSDVLEITHSVTTVVLDKTGTITAGTPTLTDLEIDLKGIQELTPEQLRAAVQALEVQSEHPLAQAIATGIEVDSSTAKMVQLTDFTAHTGRGVSAQVRLVHTDTDAEQPSTSHHLQIGNLRLMREHNIESDAWSARQQELEEQGKTAMLISWDKQLVGIVAVADTVREHAAEAIAALQQRGLKVVMLTGDNQLTAAAIAAQVGITEVRANVLPEHKAAAVAELQQQGDIVAMVGDGINDAPALATANVGIAMGTGTDVALETADIALMRADLRSLLHALEISEKTVGNIRQNLFWAFAYNTLGIPIAASGLLAPWLAGGAMALSSVSVVLNALRLQKLRLNS</sequence>
<dbReference type="FunFam" id="2.70.150.10:FF:000002">
    <property type="entry name" value="Copper-transporting ATPase 1, putative"/>
    <property type="match status" value="1"/>
</dbReference>
<feature type="transmembrane region" description="Helical" evidence="16">
    <location>
        <begin position="127"/>
        <end position="145"/>
    </location>
</feature>
<dbReference type="RefSeq" id="WP_110074878.1">
    <property type="nucleotide sequence ID" value="NZ_QGTT01000001.1"/>
</dbReference>
<dbReference type="PROSITE" id="PS01047">
    <property type="entry name" value="HMA_1"/>
    <property type="match status" value="1"/>
</dbReference>